<dbReference type="GO" id="GO:0030234">
    <property type="term" value="F:enzyme regulator activity"/>
    <property type="evidence" value="ECO:0007669"/>
    <property type="project" value="TreeGrafter"/>
</dbReference>
<reference evidence="2 3" key="1">
    <citation type="submission" date="2019-12" db="EMBL/GenBank/DDBJ databases">
        <title>Novel species isolated from a subtropical stream in China.</title>
        <authorList>
            <person name="Lu H."/>
        </authorList>
    </citation>
    <scope>NUCLEOTIDE SEQUENCE [LARGE SCALE GENOMIC DNA]</scope>
    <source>
        <strain evidence="2 3">DS3</strain>
    </source>
</reference>
<keyword evidence="1" id="KW-0472">Membrane</keyword>
<dbReference type="Proteomes" id="UP000448575">
    <property type="component" value="Unassembled WGS sequence"/>
</dbReference>
<comment type="caution">
    <text evidence="2">The sequence shown here is derived from an EMBL/GenBank/DDBJ whole genome shotgun (WGS) entry which is preliminary data.</text>
</comment>
<protein>
    <submittedName>
        <fullName evidence="2">ABC transporter substrate-binding protein</fullName>
    </submittedName>
</protein>
<proteinExistence type="predicted"/>
<dbReference type="Gene3D" id="3.40.50.2300">
    <property type="match status" value="2"/>
</dbReference>
<dbReference type="EMBL" id="WWCJ01000002">
    <property type="protein sequence ID" value="MYN01090.1"/>
    <property type="molecule type" value="Genomic_DNA"/>
</dbReference>
<sequence>MLASACSAPCGTPGRLCAPITSVTSAEPAAQPLPRPPMQAAPPKPAEPEVVVETFAVPPQDAPRPSGIMQVIPQPAGEAGDQPPYRIALLLPLHSDALGRAADALRAGFMAALERDRKGFEVTLVETSDQPQEVLAAYVAAQQQNDMIVGPLARSAVTALAGSQQVAKPTIALNHPDLRGEARLPPQLLVIGLSIEEEARQVAEWAAREHPSARALVVSGNSAWQKRIAGAISAQWQRLGLTARSQELNPLNGYLQDAELVALRARLQNEPAGVLFAALDPDQARQLRSALATPPLNEIPMYGTSSLNPGRSTILPGPEMDGVRLLDLPWLVQRDHPAVMVYPQPEPRGEARLGADMERIYALGIDAFRIAREIARQPKRRFQLDGVTGQLTVDFGQGPPWFERIEVPAEYRNGVPTPVR</sequence>
<evidence type="ECO:0000256" key="1">
    <source>
        <dbReference type="ARBA" id="ARBA00023136"/>
    </source>
</evidence>
<organism evidence="2 3">
    <name type="scientific">Pseudoduganella guangdongensis</name>
    <dbReference type="NCBI Taxonomy" id="2692179"/>
    <lineage>
        <taxon>Bacteria</taxon>
        <taxon>Pseudomonadati</taxon>
        <taxon>Pseudomonadota</taxon>
        <taxon>Betaproteobacteria</taxon>
        <taxon>Burkholderiales</taxon>
        <taxon>Oxalobacteraceae</taxon>
        <taxon>Telluria group</taxon>
        <taxon>Pseudoduganella</taxon>
    </lineage>
</organism>
<dbReference type="InterPro" id="IPR028082">
    <property type="entry name" value="Peripla_BP_I"/>
</dbReference>
<dbReference type="PANTHER" id="PTHR38038">
    <property type="entry name" value="PENICILLIN-BINDING PROTEIN ACTIVATOR LPOA"/>
    <property type="match status" value="1"/>
</dbReference>
<dbReference type="PANTHER" id="PTHR38038:SF1">
    <property type="entry name" value="PENICILLIN-BINDING PROTEIN ACTIVATOR LPOA"/>
    <property type="match status" value="1"/>
</dbReference>
<dbReference type="GO" id="GO:0031241">
    <property type="term" value="C:periplasmic side of cell outer membrane"/>
    <property type="evidence" value="ECO:0007669"/>
    <property type="project" value="TreeGrafter"/>
</dbReference>
<gene>
    <name evidence="2" type="ORF">GTP41_03160</name>
</gene>
<evidence type="ECO:0000313" key="3">
    <source>
        <dbReference type="Proteomes" id="UP000448575"/>
    </source>
</evidence>
<evidence type="ECO:0000313" key="2">
    <source>
        <dbReference type="EMBL" id="MYN01090.1"/>
    </source>
</evidence>
<keyword evidence="3" id="KW-1185">Reference proteome</keyword>
<dbReference type="AlphaFoldDB" id="A0A6N9HCB1"/>
<dbReference type="CDD" id="cd06339">
    <property type="entry name" value="PBP1_YraM_LppC_lipoprotein-like"/>
    <property type="match status" value="1"/>
</dbReference>
<dbReference type="Pfam" id="PF04348">
    <property type="entry name" value="LppC"/>
    <property type="match status" value="1"/>
</dbReference>
<dbReference type="GO" id="GO:0009252">
    <property type="term" value="P:peptidoglycan biosynthetic process"/>
    <property type="evidence" value="ECO:0007669"/>
    <property type="project" value="TreeGrafter"/>
</dbReference>
<dbReference type="SUPFAM" id="SSF53822">
    <property type="entry name" value="Periplasmic binding protein-like I"/>
    <property type="match status" value="1"/>
</dbReference>
<accession>A0A6N9HCB1</accession>
<name>A0A6N9HCB1_9BURK</name>
<dbReference type="InterPro" id="IPR007443">
    <property type="entry name" value="LpoA"/>
</dbReference>